<evidence type="ECO:0000313" key="2">
    <source>
        <dbReference type="Proteomes" id="UP001208690"/>
    </source>
</evidence>
<reference evidence="1 2" key="1">
    <citation type="submission" date="2022-04" db="EMBL/GenBank/DDBJ databases">
        <title>Roseobacter sp. WL0113 is a bacterium isolated from neritic sediment.</title>
        <authorList>
            <person name="Wang L."/>
            <person name="He W."/>
            <person name="Zhang D.-F."/>
        </authorList>
    </citation>
    <scope>NUCLEOTIDE SEQUENCE [LARGE SCALE GENOMIC DNA]</scope>
    <source>
        <strain evidence="1 2">WL0113</strain>
    </source>
</reference>
<proteinExistence type="predicted"/>
<sequence length="300" mass="34161">METAYDHRLILGPHSPMSVPLQRLLSGNPGMLAEVRTELPQVKLHRNVMAKTLALPIETLAQPRIQQAYIDAVRTQETTRCLIYNYDAFLGSRENALRTGILYRALETKIAPLRQLTLGHQVTVFLCLQHMTQFFERELIRNPHMRHLTETYPEGTDFSWVHFVQRLQEVWPEALVVVLDADTLPQNWAAVAALVTGHPDAHKFHRLLQFPLACLAEEGHAPCREALRRTPPGSVPEWTALMSQVFAEYGTHVPILRKVIASPWSAEQVAHSKERFASDMETLRGMENVALLDDVEWDVQ</sequence>
<gene>
    <name evidence="1" type="ORF">MUB52_14630</name>
</gene>
<accession>A0ABT3BGF6</accession>
<dbReference type="Proteomes" id="UP001208690">
    <property type="component" value="Unassembled WGS sequence"/>
</dbReference>
<dbReference type="EMBL" id="JALIEB010000009">
    <property type="protein sequence ID" value="MCV3272670.1"/>
    <property type="molecule type" value="Genomic_DNA"/>
</dbReference>
<dbReference type="RefSeq" id="WP_263844986.1">
    <property type="nucleotide sequence ID" value="NZ_JALIEB010000009.1"/>
</dbReference>
<evidence type="ECO:0000313" key="1">
    <source>
        <dbReference type="EMBL" id="MCV3272670.1"/>
    </source>
</evidence>
<keyword evidence="2" id="KW-1185">Reference proteome</keyword>
<organism evidence="1 2">
    <name type="scientific">Roseobacter sinensis</name>
    <dbReference type="NCBI Taxonomy" id="2931391"/>
    <lineage>
        <taxon>Bacteria</taxon>
        <taxon>Pseudomonadati</taxon>
        <taxon>Pseudomonadota</taxon>
        <taxon>Alphaproteobacteria</taxon>
        <taxon>Rhodobacterales</taxon>
        <taxon>Roseobacteraceae</taxon>
        <taxon>Roseobacter</taxon>
    </lineage>
</organism>
<protein>
    <submittedName>
        <fullName evidence="1">Uncharacterized protein</fullName>
    </submittedName>
</protein>
<name>A0ABT3BGF6_9RHOB</name>
<comment type="caution">
    <text evidence="1">The sequence shown here is derived from an EMBL/GenBank/DDBJ whole genome shotgun (WGS) entry which is preliminary data.</text>
</comment>